<accession>A0A0N0U4X0</accession>
<evidence type="ECO:0000313" key="2">
    <source>
        <dbReference type="EMBL" id="KOX73471.1"/>
    </source>
</evidence>
<organism evidence="2 3">
    <name type="scientific">Melipona quadrifasciata</name>
    <dbReference type="NCBI Taxonomy" id="166423"/>
    <lineage>
        <taxon>Eukaryota</taxon>
        <taxon>Metazoa</taxon>
        <taxon>Ecdysozoa</taxon>
        <taxon>Arthropoda</taxon>
        <taxon>Hexapoda</taxon>
        <taxon>Insecta</taxon>
        <taxon>Pterygota</taxon>
        <taxon>Neoptera</taxon>
        <taxon>Endopterygota</taxon>
        <taxon>Hymenoptera</taxon>
        <taxon>Apocrita</taxon>
        <taxon>Aculeata</taxon>
        <taxon>Apoidea</taxon>
        <taxon>Anthophila</taxon>
        <taxon>Apidae</taxon>
        <taxon>Melipona</taxon>
    </lineage>
</organism>
<feature type="compositionally biased region" description="Basic and acidic residues" evidence="1">
    <location>
        <begin position="386"/>
        <end position="399"/>
    </location>
</feature>
<evidence type="ECO:0000313" key="3">
    <source>
        <dbReference type="Proteomes" id="UP000053105"/>
    </source>
</evidence>
<sequence>MSKIKVNILKNLYYYFPSVKKVQLNPKKNCTTCTPVRFERPHLLEVYATPPRESRDPNQPIANFRCIGVAPEEARFSGLPPPKITFSDKNAPTVGIEVRVTNEVPTSTTEENAIKDTAPPWTTMSVPNSRTTPPTPTNHHPQYLSPHVFQGRNSLCCTNDYTLRRRRPMTLRIGPRLSLPNKSTSAPTTTTDGEWPALGSKRQSFHERLRVLVMLIIECCNSVEISFYIARSQSAASARDNFLRHVLLSGREYARESSYIKIVLDVAYKPKRRELSINLSLNNKNRPRGIVSFQQRKFISTLTNRGNRFRSSKERKFFGGDEKQCHRLRSVFGLTEFRDDIQRTYTHTHTQIEYSSRGKPADDDSAEDGLSQSRELADGRAAGPSRAEKLDTRSGGKMMKCDDKKREMFSRRACSESGPHPGIPGTGSGPGGGGGHLWGKRNQGRTSAPIVGHARAPAIILRTRRSWPVAPTHCRR</sequence>
<dbReference type="EMBL" id="KQ435798">
    <property type="protein sequence ID" value="KOX73471.1"/>
    <property type="molecule type" value="Genomic_DNA"/>
</dbReference>
<evidence type="ECO:0000256" key="1">
    <source>
        <dbReference type="SAM" id="MobiDB-lite"/>
    </source>
</evidence>
<feature type="region of interest" description="Disordered" evidence="1">
    <location>
        <begin position="118"/>
        <end position="138"/>
    </location>
</feature>
<proteinExistence type="predicted"/>
<feature type="region of interest" description="Disordered" evidence="1">
    <location>
        <begin position="174"/>
        <end position="198"/>
    </location>
</feature>
<keyword evidence="3" id="KW-1185">Reference proteome</keyword>
<dbReference type="Proteomes" id="UP000053105">
    <property type="component" value="Unassembled WGS sequence"/>
</dbReference>
<feature type="compositionally biased region" description="Polar residues" evidence="1">
    <location>
        <begin position="120"/>
        <end position="130"/>
    </location>
</feature>
<feature type="compositionally biased region" description="Gly residues" evidence="1">
    <location>
        <begin position="424"/>
        <end position="437"/>
    </location>
</feature>
<reference evidence="2 3" key="1">
    <citation type="submission" date="2015-07" db="EMBL/GenBank/DDBJ databases">
        <title>The genome of Melipona quadrifasciata.</title>
        <authorList>
            <person name="Pan H."/>
            <person name="Kapheim K."/>
        </authorList>
    </citation>
    <scope>NUCLEOTIDE SEQUENCE [LARGE SCALE GENOMIC DNA]</scope>
    <source>
        <strain evidence="2">0111107301</strain>
        <tissue evidence="2">Whole body</tissue>
    </source>
</reference>
<name>A0A0N0U4X0_9HYME</name>
<feature type="region of interest" description="Disordered" evidence="1">
    <location>
        <begin position="413"/>
        <end position="450"/>
    </location>
</feature>
<feature type="compositionally biased region" description="Polar residues" evidence="1">
    <location>
        <begin position="180"/>
        <end position="192"/>
    </location>
</feature>
<protein>
    <submittedName>
        <fullName evidence="2">Uncharacterized protein</fullName>
    </submittedName>
</protein>
<gene>
    <name evidence="2" type="ORF">WN51_14517</name>
</gene>
<dbReference type="OrthoDB" id="7641441at2759"/>
<feature type="region of interest" description="Disordered" evidence="1">
    <location>
        <begin position="348"/>
        <end position="399"/>
    </location>
</feature>
<dbReference type="AlphaFoldDB" id="A0A0N0U4X0"/>